<gene>
    <name evidence="3" type="primary">RDH14</name>
    <name evidence="3" type="ORF">A0J61_03288</name>
</gene>
<dbReference type="AlphaFoldDB" id="A0A1C7NN04"/>
<dbReference type="PANTHER" id="PTHR43157:SF31">
    <property type="entry name" value="PHOSPHATIDYLINOSITOL-GLYCAN BIOSYNTHESIS CLASS F PROTEIN"/>
    <property type="match status" value="1"/>
</dbReference>
<accession>A0A1C7NN04</accession>
<keyword evidence="1" id="KW-0560">Oxidoreductase</keyword>
<name>A0A1C7NN04_9FUNG</name>
<reference evidence="3 4" key="1">
    <citation type="submission" date="2016-03" db="EMBL/GenBank/DDBJ databases">
        <title>Choanephora cucurbitarum.</title>
        <authorList>
            <person name="Min B."/>
            <person name="Park H."/>
            <person name="Park J.-H."/>
            <person name="Shin H.-D."/>
            <person name="Choi I.-G."/>
        </authorList>
    </citation>
    <scope>NUCLEOTIDE SEQUENCE [LARGE SCALE GENOMIC DNA]</scope>
    <source>
        <strain evidence="3 4">KUS-F28377</strain>
    </source>
</reference>
<dbReference type="Gene3D" id="3.40.50.720">
    <property type="entry name" value="NAD(P)-binding Rossmann-like Domain"/>
    <property type="match status" value="1"/>
</dbReference>
<evidence type="ECO:0000256" key="1">
    <source>
        <dbReference type="ARBA" id="ARBA00023002"/>
    </source>
</evidence>
<keyword evidence="2" id="KW-1133">Transmembrane helix</keyword>
<comment type="caution">
    <text evidence="3">The sequence shown here is derived from an EMBL/GenBank/DDBJ whole genome shotgun (WGS) entry which is preliminary data.</text>
</comment>
<dbReference type="PANTHER" id="PTHR43157">
    <property type="entry name" value="PHOSPHATIDYLINOSITOL-GLYCAN BIOSYNTHESIS CLASS F PROTEIN-RELATED"/>
    <property type="match status" value="1"/>
</dbReference>
<dbReference type="PRINTS" id="PR00081">
    <property type="entry name" value="GDHRDH"/>
</dbReference>
<evidence type="ECO:0000313" key="3">
    <source>
        <dbReference type="EMBL" id="OBZ88644.1"/>
    </source>
</evidence>
<dbReference type="GO" id="GO:0016491">
    <property type="term" value="F:oxidoreductase activity"/>
    <property type="evidence" value="ECO:0007669"/>
    <property type="project" value="UniProtKB-KW"/>
</dbReference>
<sequence length="376" mass="41800">MVMLISVLLCFSFLIYFIIKVIVRANKQTTNTPSGLLEAANLELLNIPLPVFIRVYLIGIFETIYITCCHRGLFKHATTHKANEKLIDDWADAFQGPCGLAVITGGDSGIGREITHSLLAAGFQVILGAHSVQSCQQVMKELSQSTGSDKLSCIPLDLASIRSVHDFVDQVKLKAPNKDVQLLINNAGVMNVPYQSTMDGFESQCQINLLSPMLLTELLLPWIDKQCGRVLFASSSTLYAIRNLDTSWCKTSYRFQGLDHYAYSKACVAQLVSELAKTTDIKIYAYHPGTVRTRLFAHTVVFSLPIVSKLFDFIMFTPKEGSQTPLYLCLTKEPGASGTYWANTRPQALPSYLINGKKENTKALWNSVFYALESPY</sequence>
<dbReference type="Proteomes" id="UP000093000">
    <property type="component" value="Unassembled WGS sequence"/>
</dbReference>
<feature type="transmembrane region" description="Helical" evidence="2">
    <location>
        <begin position="49"/>
        <end position="68"/>
    </location>
</feature>
<proteinExistence type="predicted"/>
<protein>
    <submittedName>
        <fullName evidence="3">Retinol dehydrogenase 14</fullName>
    </submittedName>
</protein>
<evidence type="ECO:0000256" key="2">
    <source>
        <dbReference type="SAM" id="Phobius"/>
    </source>
</evidence>
<dbReference type="Pfam" id="PF00106">
    <property type="entry name" value="adh_short"/>
    <property type="match status" value="1"/>
</dbReference>
<dbReference type="InParanoid" id="A0A1C7NN04"/>
<dbReference type="STRING" id="101091.A0A1C7NN04"/>
<dbReference type="SUPFAM" id="SSF51735">
    <property type="entry name" value="NAD(P)-binding Rossmann-fold domains"/>
    <property type="match status" value="1"/>
</dbReference>
<dbReference type="InterPro" id="IPR002347">
    <property type="entry name" value="SDR_fam"/>
</dbReference>
<organism evidence="3 4">
    <name type="scientific">Choanephora cucurbitarum</name>
    <dbReference type="NCBI Taxonomy" id="101091"/>
    <lineage>
        <taxon>Eukaryota</taxon>
        <taxon>Fungi</taxon>
        <taxon>Fungi incertae sedis</taxon>
        <taxon>Mucoromycota</taxon>
        <taxon>Mucoromycotina</taxon>
        <taxon>Mucoromycetes</taxon>
        <taxon>Mucorales</taxon>
        <taxon>Mucorineae</taxon>
        <taxon>Choanephoraceae</taxon>
        <taxon>Choanephoroideae</taxon>
        <taxon>Choanephora</taxon>
    </lineage>
</organism>
<dbReference type="OrthoDB" id="191139at2759"/>
<dbReference type="EMBL" id="LUGH01000139">
    <property type="protein sequence ID" value="OBZ88644.1"/>
    <property type="molecule type" value="Genomic_DNA"/>
</dbReference>
<dbReference type="InterPro" id="IPR036291">
    <property type="entry name" value="NAD(P)-bd_dom_sf"/>
</dbReference>
<keyword evidence="2" id="KW-0812">Transmembrane</keyword>
<keyword evidence="4" id="KW-1185">Reference proteome</keyword>
<evidence type="ECO:0000313" key="4">
    <source>
        <dbReference type="Proteomes" id="UP000093000"/>
    </source>
</evidence>
<keyword evidence="2" id="KW-0472">Membrane</keyword>